<feature type="domain" description="GPI inositol-deacylase winged helix" evidence="2">
    <location>
        <begin position="297"/>
        <end position="375"/>
    </location>
</feature>
<dbReference type="Pfam" id="PF24883">
    <property type="entry name" value="NPHP3_N"/>
    <property type="match status" value="1"/>
</dbReference>
<protein>
    <recommendedName>
        <fullName evidence="6">NACHT domain-containing protein</fullName>
    </recommendedName>
</protein>
<name>A0A6A5XLQ5_9PLEO</name>
<dbReference type="PANTHER" id="PTHR10039:SF15">
    <property type="entry name" value="NACHT DOMAIN-CONTAINING PROTEIN"/>
    <property type="match status" value="1"/>
</dbReference>
<evidence type="ECO:0000256" key="1">
    <source>
        <dbReference type="ARBA" id="ARBA00022737"/>
    </source>
</evidence>
<gene>
    <name evidence="4" type="ORF">BU24DRAFT_484042</name>
</gene>
<keyword evidence="5" id="KW-1185">Reference proteome</keyword>
<evidence type="ECO:0000313" key="5">
    <source>
        <dbReference type="Proteomes" id="UP000799778"/>
    </source>
</evidence>
<dbReference type="GeneID" id="54290714"/>
<proteinExistence type="predicted"/>
<accession>A0A6A5XLQ5</accession>
<keyword evidence="1" id="KW-0677">Repeat</keyword>
<dbReference type="OrthoDB" id="4772757at2759"/>
<dbReference type="SUPFAM" id="SSF52540">
    <property type="entry name" value="P-loop containing nucleoside triphosphate hydrolases"/>
    <property type="match status" value="1"/>
</dbReference>
<dbReference type="Pfam" id="PF22939">
    <property type="entry name" value="WHD_GPIID"/>
    <property type="match status" value="1"/>
</dbReference>
<dbReference type="AlphaFoldDB" id="A0A6A5XLQ5"/>
<feature type="non-terminal residue" evidence="4">
    <location>
        <position position="1"/>
    </location>
</feature>
<dbReference type="InterPro" id="IPR056884">
    <property type="entry name" value="NPHP3-like_N"/>
</dbReference>
<dbReference type="Gene3D" id="3.40.50.300">
    <property type="entry name" value="P-loop containing nucleotide triphosphate hydrolases"/>
    <property type="match status" value="1"/>
</dbReference>
<organism evidence="4 5">
    <name type="scientific">Aaosphaeria arxii CBS 175.79</name>
    <dbReference type="NCBI Taxonomy" id="1450172"/>
    <lineage>
        <taxon>Eukaryota</taxon>
        <taxon>Fungi</taxon>
        <taxon>Dikarya</taxon>
        <taxon>Ascomycota</taxon>
        <taxon>Pezizomycotina</taxon>
        <taxon>Dothideomycetes</taxon>
        <taxon>Pleosporomycetidae</taxon>
        <taxon>Pleosporales</taxon>
        <taxon>Pleosporales incertae sedis</taxon>
        <taxon>Aaosphaeria</taxon>
    </lineage>
</organism>
<evidence type="ECO:0000259" key="3">
    <source>
        <dbReference type="Pfam" id="PF24883"/>
    </source>
</evidence>
<dbReference type="InterPro" id="IPR054471">
    <property type="entry name" value="GPIID_WHD"/>
</dbReference>
<evidence type="ECO:0000259" key="2">
    <source>
        <dbReference type="Pfam" id="PF22939"/>
    </source>
</evidence>
<sequence length="469" mass="53978">WLYAPLYDSKHKKTRRERVEGSGTWLFERQEYQDWCRETSPHRSLWCHGGPGAGKTFITSATVDNLLATHEDREVGIAYIYLDYADKEAQTLENVLASILKQISLCKKKEGIEEVQRLWGECQIDNRSAEAEALVETLGRMCRHFRQIFILIDALDECSDELRKLLLKHLKALDDPRWRFFLTGRSHLSDVIQKILPCLQVIIAAHNNDVEKAVLARIHHEEDLAELFEDNPSLEKKVVSKIIEKANGMFLLVSLMLNGIATSTCESDIEESLDQLPLDLDQSYEKTLERIKDQDSKKVELSYRILWWLSRARRPLSCNELLQAIAVRDGDRGRNTKKESKKGIMIKACMGLVFMDDTGKFRLVHFSTQEYLRTHFNDSTMEQQLGENHIMAKACLTILSYDEFEGGHCDTSGALEKRSEKHPMLTYAASHWHEHLGESMTRELRSLAMDFLRSSAKTPLVLAIRHHHA</sequence>
<feature type="non-terminal residue" evidence="4">
    <location>
        <position position="469"/>
    </location>
</feature>
<dbReference type="RefSeq" id="XP_033382431.1">
    <property type="nucleotide sequence ID" value="XM_033533317.1"/>
</dbReference>
<reference evidence="4" key="1">
    <citation type="journal article" date="2020" name="Stud. Mycol.">
        <title>101 Dothideomycetes genomes: a test case for predicting lifestyles and emergence of pathogens.</title>
        <authorList>
            <person name="Haridas S."/>
            <person name="Albert R."/>
            <person name="Binder M."/>
            <person name="Bloem J."/>
            <person name="Labutti K."/>
            <person name="Salamov A."/>
            <person name="Andreopoulos B."/>
            <person name="Baker S."/>
            <person name="Barry K."/>
            <person name="Bills G."/>
            <person name="Bluhm B."/>
            <person name="Cannon C."/>
            <person name="Castanera R."/>
            <person name="Culley D."/>
            <person name="Daum C."/>
            <person name="Ezra D."/>
            <person name="Gonzalez J."/>
            <person name="Henrissat B."/>
            <person name="Kuo A."/>
            <person name="Liang C."/>
            <person name="Lipzen A."/>
            <person name="Lutzoni F."/>
            <person name="Magnuson J."/>
            <person name="Mondo S."/>
            <person name="Nolan M."/>
            <person name="Ohm R."/>
            <person name="Pangilinan J."/>
            <person name="Park H.-J."/>
            <person name="Ramirez L."/>
            <person name="Alfaro M."/>
            <person name="Sun H."/>
            <person name="Tritt A."/>
            <person name="Yoshinaga Y."/>
            <person name="Zwiers L.-H."/>
            <person name="Turgeon B."/>
            <person name="Goodwin S."/>
            <person name="Spatafora J."/>
            <person name="Crous P."/>
            <person name="Grigoriev I."/>
        </authorList>
    </citation>
    <scope>NUCLEOTIDE SEQUENCE</scope>
    <source>
        <strain evidence="4">CBS 175.79</strain>
    </source>
</reference>
<evidence type="ECO:0000313" key="4">
    <source>
        <dbReference type="EMBL" id="KAF2014092.1"/>
    </source>
</evidence>
<evidence type="ECO:0008006" key="6">
    <source>
        <dbReference type="Google" id="ProtNLM"/>
    </source>
</evidence>
<dbReference type="EMBL" id="ML978071">
    <property type="protein sequence ID" value="KAF2014092.1"/>
    <property type="molecule type" value="Genomic_DNA"/>
</dbReference>
<dbReference type="Proteomes" id="UP000799778">
    <property type="component" value="Unassembled WGS sequence"/>
</dbReference>
<feature type="domain" description="Nephrocystin 3-like N-terminal" evidence="3">
    <location>
        <begin position="21"/>
        <end position="185"/>
    </location>
</feature>
<dbReference type="PANTHER" id="PTHR10039">
    <property type="entry name" value="AMELOGENIN"/>
    <property type="match status" value="1"/>
</dbReference>
<dbReference type="InterPro" id="IPR027417">
    <property type="entry name" value="P-loop_NTPase"/>
</dbReference>